<evidence type="ECO:0000256" key="4">
    <source>
        <dbReference type="ARBA" id="ARBA00022840"/>
    </source>
</evidence>
<accession>A0A164Z1E5</accession>
<gene>
    <name evidence="6" type="ORF">SISNIDRAFT_450242</name>
</gene>
<dbReference type="PROSITE" id="PS50011">
    <property type="entry name" value="PROTEIN_KINASE_DOM"/>
    <property type="match status" value="1"/>
</dbReference>
<feature type="domain" description="Protein kinase" evidence="5">
    <location>
        <begin position="111"/>
        <end position="445"/>
    </location>
</feature>
<evidence type="ECO:0000256" key="3">
    <source>
        <dbReference type="ARBA" id="ARBA00022777"/>
    </source>
</evidence>
<evidence type="ECO:0000256" key="2">
    <source>
        <dbReference type="ARBA" id="ARBA00022741"/>
    </source>
</evidence>
<sequence length="457" mass="51518">MESVKIYVLSLSTAIKDAPSIIPNGRFEIVVEWNCGVHTLKLSTSTQFIRHYDRGIDQASVYRGVEGEGRLNRPSVVHAKVIDLESRETMFSGQHAVDAFSAFKNTSWELIKLYATVKDGISTDVRQGSAVLDLKIKVGRVHHMINLNIVSANDFVQAPDLTTRIERFPFNQDVWVMIDGPHEWTERRRLEDGMVEVRSFDCNREIADIIENGSSEINRVIGKWRRTLHANVVTPIGYSLHDCISIVYPLLRRGQENVDILSYIREFGATTLQRERMIRDVAEGLNFLHAMGIVHGNMRGANILIAGDGRAVVTGYGLNDILRHTSDAQVGMSDLRWNSPETVRTSPGDIRGLATKKSDIWGFGCTVYEIYSLKLPYSVLRSEVKIEACIIGGIKPWYEGDINAYGKILQGFSEEMQELVKRCCRYNKERRPTAEMIARDLEAMVARNEGDEPVEAA</sequence>
<dbReference type="GO" id="GO:0004674">
    <property type="term" value="F:protein serine/threonine kinase activity"/>
    <property type="evidence" value="ECO:0007669"/>
    <property type="project" value="TreeGrafter"/>
</dbReference>
<name>A0A164Z1E5_9AGAM</name>
<dbReference type="SUPFAM" id="SSF56112">
    <property type="entry name" value="Protein kinase-like (PK-like)"/>
    <property type="match status" value="1"/>
</dbReference>
<dbReference type="InterPro" id="IPR011009">
    <property type="entry name" value="Kinase-like_dom_sf"/>
</dbReference>
<evidence type="ECO:0000313" key="7">
    <source>
        <dbReference type="Proteomes" id="UP000076722"/>
    </source>
</evidence>
<dbReference type="GO" id="GO:0005524">
    <property type="term" value="F:ATP binding"/>
    <property type="evidence" value="ECO:0007669"/>
    <property type="project" value="UniProtKB-KW"/>
</dbReference>
<dbReference type="InterPro" id="IPR051681">
    <property type="entry name" value="Ser/Thr_Kinases-Pseudokinases"/>
</dbReference>
<evidence type="ECO:0000259" key="5">
    <source>
        <dbReference type="PROSITE" id="PS50011"/>
    </source>
</evidence>
<evidence type="ECO:0000256" key="1">
    <source>
        <dbReference type="ARBA" id="ARBA00022679"/>
    </source>
</evidence>
<dbReference type="Gene3D" id="1.10.510.10">
    <property type="entry name" value="Transferase(Phosphotransferase) domain 1"/>
    <property type="match status" value="1"/>
</dbReference>
<keyword evidence="7" id="KW-1185">Reference proteome</keyword>
<dbReference type="EMBL" id="KV419397">
    <property type="protein sequence ID" value="KZS97440.1"/>
    <property type="molecule type" value="Genomic_DNA"/>
</dbReference>
<keyword evidence="1" id="KW-0808">Transferase</keyword>
<dbReference type="STRING" id="1314777.A0A164Z1E5"/>
<reference evidence="6 7" key="1">
    <citation type="journal article" date="2016" name="Mol. Biol. Evol.">
        <title>Comparative Genomics of Early-Diverging Mushroom-Forming Fungi Provides Insights into the Origins of Lignocellulose Decay Capabilities.</title>
        <authorList>
            <person name="Nagy L.G."/>
            <person name="Riley R."/>
            <person name="Tritt A."/>
            <person name="Adam C."/>
            <person name="Daum C."/>
            <person name="Floudas D."/>
            <person name="Sun H."/>
            <person name="Yadav J.S."/>
            <person name="Pangilinan J."/>
            <person name="Larsson K.H."/>
            <person name="Matsuura K."/>
            <person name="Barry K."/>
            <person name="Labutti K."/>
            <person name="Kuo R."/>
            <person name="Ohm R.A."/>
            <person name="Bhattacharya S.S."/>
            <person name="Shirouzu T."/>
            <person name="Yoshinaga Y."/>
            <person name="Martin F.M."/>
            <person name="Grigoriev I.V."/>
            <person name="Hibbett D.S."/>
        </authorList>
    </citation>
    <scope>NUCLEOTIDE SEQUENCE [LARGE SCALE GENOMIC DNA]</scope>
    <source>
        <strain evidence="6 7">HHB9708</strain>
    </source>
</reference>
<dbReference type="OrthoDB" id="4062651at2759"/>
<dbReference type="PANTHER" id="PTHR44329">
    <property type="entry name" value="SERINE/THREONINE-PROTEIN KINASE TNNI3K-RELATED"/>
    <property type="match status" value="1"/>
</dbReference>
<evidence type="ECO:0000313" key="6">
    <source>
        <dbReference type="EMBL" id="KZS97440.1"/>
    </source>
</evidence>
<dbReference type="Proteomes" id="UP000076722">
    <property type="component" value="Unassembled WGS sequence"/>
</dbReference>
<keyword evidence="2" id="KW-0547">Nucleotide-binding</keyword>
<dbReference type="InterPro" id="IPR000719">
    <property type="entry name" value="Prot_kinase_dom"/>
</dbReference>
<keyword evidence="3 6" id="KW-0418">Kinase</keyword>
<dbReference type="PANTHER" id="PTHR44329:SF288">
    <property type="entry name" value="MITOGEN-ACTIVATED PROTEIN KINASE KINASE KINASE 20"/>
    <property type="match status" value="1"/>
</dbReference>
<proteinExistence type="predicted"/>
<protein>
    <submittedName>
        <fullName evidence="6">Kinase-like protein</fullName>
    </submittedName>
</protein>
<dbReference type="Pfam" id="PF00069">
    <property type="entry name" value="Pkinase"/>
    <property type="match status" value="1"/>
</dbReference>
<dbReference type="AlphaFoldDB" id="A0A164Z1E5"/>
<keyword evidence="4" id="KW-0067">ATP-binding</keyword>
<organism evidence="6 7">
    <name type="scientific">Sistotremastrum niveocremeum HHB9708</name>
    <dbReference type="NCBI Taxonomy" id="1314777"/>
    <lineage>
        <taxon>Eukaryota</taxon>
        <taxon>Fungi</taxon>
        <taxon>Dikarya</taxon>
        <taxon>Basidiomycota</taxon>
        <taxon>Agaricomycotina</taxon>
        <taxon>Agaricomycetes</taxon>
        <taxon>Sistotremastrales</taxon>
        <taxon>Sistotremastraceae</taxon>
        <taxon>Sertulicium</taxon>
        <taxon>Sertulicium niveocremeum</taxon>
    </lineage>
</organism>